<dbReference type="PANTHER" id="PTHR43802">
    <property type="entry name" value="ENOYL-COA HYDRATASE"/>
    <property type="match status" value="1"/>
</dbReference>
<evidence type="ECO:0000256" key="2">
    <source>
        <dbReference type="SAM" id="MobiDB-lite"/>
    </source>
</evidence>
<dbReference type="Pfam" id="PF00378">
    <property type="entry name" value="ECH_1"/>
    <property type="match status" value="1"/>
</dbReference>
<comment type="similarity">
    <text evidence="1">Belongs to the enoyl-CoA hydratase/isomerase family.</text>
</comment>
<proteinExistence type="inferred from homology"/>
<reference evidence="3" key="1">
    <citation type="submission" date="2020-05" db="EMBL/GenBank/DDBJ databases">
        <authorList>
            <person name="Chiriac C."/>
            <person name="Salcher M."/>
            <person name="Ghai R."/>
            <person name="Kavagutti S V."/>
        </authorList>
    </citation>
    <scope>NUCLEOTIDE SEQUENCE</scope>
</reference>
<evidence type="ECO:0000313" key="3">
    <source>
        <dbReference type="EMBL" id="CAB4614367.1"/>
    </source>
</evidence>
<dbReference type="SUPFAM" id="SSF52096">
    <property type="entry name" value="ClpP/crotonase"/>
    <property type="match status" value="1"/>
</dbReference>
<dbReference type="InterPro" id="IPR001753">
    <property type="entry name" value="Enoyl-CoA_hydra/iso"/>
</dbReference>
<dbReference type="AlphaFoldDB" id="A0A6J6HMG5"/>
<organism evidence="3">
    <name type="scientific">freshwater metagenome</name>
    <dbReference type="NCBI Taxonomy" id="449393"/>
    <lineage>
        <taxon>unclassified sequences</taxon>
        <taxon>metagenomes</taxon>
        <taxon>ecological metagenomes</taxon>
    </lineage>
</organism>
<accession>A0A6J6HMG5</accession>
<feature type="region of interest" description="Disordered" evidence="2">
    <location>
        <begin position="254"/>
        <end position="279"/>
    </location>
</feature>
<dbReference type="PANTHER" id="PTHR43802:SF1">
    <property type="entry name" value="IP11341P-RELATED"/>
    <property type="match status" value="1"/>
</dbReference>
<dbReference type="Gene3D" id="3.90.226.10">
    <property type="entry name" value="2-enoyl-CoA Hydratase, Chain A, domain 1"/>
    <property type="match status" value="1"/>
</dbReference>
<protein>
    <submittedName>
        <fullName evidence="3">Unannotated protein</fullName>
    </submittedName>
</protein>
<sequence>MTYKQILVDEPAPGIRRITLNNPDKRNPLGATMRREIITALREHDADDAARVTIIRGAGKCFSAGYDLTGGAVDDEPPAYQSADGLGSYPREVTETWMSIWDLAKPVIAQVHSYCLAGATELATGCDLVYVADDAKIGYPAVRFGTPDMQWHAWLLGPRLGMELMLTGDSISGEEAARAGFATRSYPAAELEERVLDVARRIALIPADILQINKRTVHRGMAVMGFPTAIRQGTELCALTMGTETFKAFMDEKDKPGGLTAALTKRDSGFGDYRTSSDE</sequence>
<dbReference type="CDD" id="cd06558">
    <property type="entry name" value="crotonase-like"/>
    <property type="match status" value="1"/>
</dbReference>
<name>A0A6J6HMG5_9ZZZZ</name>
<evidence type="ECO:0000256" key="1">
    <source>
        <dbReference type="ARBA" id="ARBA00005254"/>
    </source>
</evidence>
<dbReference type="EMBL" id="CAEZUP010000055">
    <property type="protein sequence ID" value="CAB4614367.1"/>
    <property type="molecule type" value="Genomic_DNA"/>
</dbReference>
<dbReference type="InterPro" id="IPR029045">
    <property type="entry name" value="ClpP/crotonase-like_dom_sf"/>
</dbReference>
<gene>
    <name evidence="3" type="ORF">UFOPK1835_01298</name>
</gene>
<feature type="compositionally biased region" description="Basic and acidic residues" evidence="2">
    <location>
        <begin position="264"/>
        <end position="279"/>
    </location>
</feature>